<dbReference type="InterPro" id="IPR010982">
    <property type="entry name" value="Lambda_DNA-bd_dom_sf"/>
</dbReference>
<dbReference type="Pfam" id="PF13693">
    <property type="entry name" value="HTH_35"/>
    <property type="match status" value="1"/>
</dbReference>
<evidence type="ECO:0000256" key="4">
    <source>
        <dbReference type="ARBA" id="ARBA00023163"/>
    </source>
</evidence>
<dbReference type="RefSeq" id="WP_066610031.1">
    <property type="nucleotide sequence ID" value="NZ_LQQU01000006.1"/>
</dbReference>
<dbReference type="Gene3D" id="1.10.260.40">
    <property type="entry name" value="lambda repressor-like DNA-binding domains"/>
    <property type="match status" value="1"/>
</dbReference>
<dbReference type="SUPFAM" id="SSF47413">
    <property type="entry name" value="lambda repressor-like DNA-binding domains"/>
    <property type="match status" value="1"/>
</dbReference>
<accession>A0A163DFP4</accession>
<evidence type="ECO:0000259" key="5">
    <source>
        <dbReference type="Pfam" id="PF13693"/>
    </source>
</evidence>
<evidence type="ECO:0000313" key="7">
    <source>
        <dbReference type="Proteomes" id="UP000076625"/>
    </source>
</evidence>
<dbReference type="GO" id="GO:0003677">
    <property type="term" value="F:DNA binding"/>
    <property type="evidence" value="ECO:0007669"/>
    <property type="project" value="UniProtKB-KW"/>
</dbReference>
<reference evidence="7" key="1">
    <citation type="submission" date="2016-01" db="EMBL/GenBank/DDBJ databases">
        <title>Draft genome of Chromobacterium sp. F49.</title>
        <authorList>
            <person name="Hong K.W."/>
        </authorList>
    </citation>
    <scope>NUCLEOTIDE SEQUENCE [LARGE SCALE GENOMIC DNA]</scope>
    <source>
        <strain evidence="7">CN10</strain>
    </source>
</reference>
<dbReference type="EMBL" id="LQQU01000006">
    <property type="protein sequence ID" value="KZE34576.1"/>
    <property type="molecule type" value="Genomic_DNA"/>
</dbReference>
<evidence type="ECO:0000256" key="3">
    <source>
        <dbReference type="ARBA" id="ARBA00023125"/>
    </source>
</evidence>
<comment type="caution">
    <text evidence="6">The sequence shown here is derived from an EMBL/GenBank/DDBJ whole genome shotgun (WGS) entry which is preliminary data.</text>
</comment>
<keyword evidence="3" id="KW-0238">DNA-binding</keyword>
<evidence type="ECO:0000256" key="2">
    <source>
        <dbReference type="ARBA" id="ARBA00023015"/>
    </source>
</evidence>
<dbReference type="OrthoDB" id="5405994at2"/>
<sequence length="103" mass="11045">MNTSSAQKNAAVDWHRADIVAALHKAGWSLRRLSQEAGLSAGALNNALDRPWPKAERIIAAAIGEAPETIWPSRYEKRHFKPVFPIVPPSAANTSTACAGVMG</sequence>
<organism evidence="6 7">
    <name type="scientific">Crenobacter luteus</name>
    <dbReference type="NCBI Taxonomy" id="1452487"/>
    <lineage>
        <taxon>Bacteria</taxon>
        <taxon>Pseudomonadati</taxon>
        <taxon>Pseudomonadota</taxon>
        <taxon>Betaproteobacteria</taxon>
        <taxon>Neisseriales</taxon>
        <taxon>Neisseriaceae</taxon>
        <taxon>Crenobacter</taxon>
    </lineage>
</organism>
<evidence type="ECO:0000256" key="1">
    <source>
        <dbReference type="ARBA" id="ARBA00006157"/>
    </source>
</evidence>
<dbReference type="Proteomes" id="UP000076625">
    <property type="component" value="Unassembled WGS sequence"/>
</dbReference>
<gene>
    <name evidence="6" type="ORF">AVW16_06025</name>
</gene>
<protein>
    <submittedName>
        <fullName evidence="6">Transcriptional regulator</fullName>
    </submittedName>
</protein>
<keyword evidence="2" id="KW-0805">Transcription regulation</keyword>
<name>A0A163DFP4_9NEIS</name>
<comment type="similarity">
    <text evidence="1">Belongs to the ner transcriptional regulatory family.</text>
</comment>
<evidence type="ECO:0000313" key="6">
    <source>
        <dbReference type="EMBL" id="KZE34576.1"/>
    </source>
</evidence>
<keyword evidence="7" id="KW-1185">Reference proteome</keyword>
<keyword evidence="4" id="KW-0804">Transcription</keyword>
<feature type="domain" description="Ner winged helix-turn-helix DNA-binding" evidence="5">
    <location>
        <begin position="13"/>
        <end position="79"/>
    </location>
</feature>
<dbReference type="STRING" id="1452487.AVW16_06025"/>
<proteinExistence type="inferred from homology"/>
<dbReference type="InterPro" id="IPR038722">
    <property type="entry name" value="Ner_HTH_dom"/>
</dbReference>
<dbReference type="AlphaFoldDB" id="A0A163DFP4"/>